<organism evidence="1 2">
    <name type="scientific">Megalurothrips usitatus</name>
    <name type="common">bean blossom thrips</name>
    <dbReference type="NCBI Taxonomy" id="439358"/>
    <lineage>
        <taxon>Eukaryota</taxon>
        <taxon>Metazoa</taxon>
        <taxon>Ecdysozoa</taxon>
        <taxon>Arthropoda</taxon>
        <taxon>Hexapoda</taxon>
        <taxon>Insecta</taxon>
        <taxon>Pterygota</taxon>
        <taxon>Neoptera</taxon>
        <taxon>Paraneoptera</taxon>
        <taxon>Thysanoptera</taxon>
        <taxon>Terebrantia</taxon>
        <taxon>Thripoidea</taxon>
        <taxon>Thripidae</taxon>
        <taxon>Megalurothrips</taxon>
    </lineage>
</organism>
<dbReference type="EMBL" id="JAPTSV010000008">
    <property type="protein sequence ID" value="KAJ1524805.1"/>
    <property type="molecule type" value="Genomic_DNA"/>
</dbReference>
<name>A0AAV7XFF5_9NEOP</name>
<sequence length="71" mass="7162">MEGLRYDVRAVLGADLGADMASTTAAAPTAAALLREGVSLMDAVNATAPTAAAGPCHTTHVPAMQEYFGDV</sequence>
<gene>
    <name evidence="1" type="ORF">ONE63_009676</name>
</gene>
<evidence type="ECO:0000313" key="2">
    <source>
        <dbReference type="Proteomes" id="UP001075354"/>
    </source>
</evidence>
<accession>A0AAV7XFF5</accession>
<reference evidence="1" key="1">
    <citation type="submission" date="2022-12" db="EMBL/GenBank/DDBJ databases">
        <title>Chromosome-level genome assembly of the bean flower thrips Megalurothrips usitatus.</title>
        <authorList>
            <person name="Ma L."/>
            <person name="Liu Q."/>
            <person name="Li H."/>
            <person name="Cai W."/>
        </authorList>
    </citation>
    <scope>NUCLEOTIDE SEQUENCE</scope>
    <source>
        <strain evidence="1">Cailab_2022a</strain>
    </source>
</reference>
<protein>
    <submittedName>
        <fullName evidence="1">Uncharacterized protein</fullName>
    </submittedName>
</protein>
<keyword evidence="2" id="KW-1185">Reference proteome</keyword>
<proteinExistence type="predicted"/>
<dbReference type="Proteomes" id="UP001075354">
    <property type="component" value="Chromosome 8"/>
</dbReference>
<comment type="caution">
    <text evidence="1">The sequence shown here is derived from an EMBL/GenBank/DDBJ whole genome shotgun (WGS) entry which is preliminary data.</text>
</comment>
<evidence type="ECO:0000313" key="1">
    <source>
        <dbReference type="EMBL" id="KAJ1524805.1"/>
    </source>
</evidence>
<dbReference type="AlphaFoldDB" id="A0AAV7XFF5"/>